<name>A0A1Y2G777_9BASI</name>
<evidence type="ECO:0000256" key="1">
    <source>
        <dbReference type="SAM" id="MobiDB-lite"/>
    </source>
</evidence>
<dbReference type="EMBL" id="MCGR01000001">
    <property type="protein sequence ID" value="ORY92418.1"/>
    <property type="molecule type" value="Genomic_DNA"/>
</dbReference>
<evidence type="ECO:0000313" key="3">
    <source>
        <dbReference type="Proteomes" id="UP000193467"/>
    </source>
</evidence>
<gene>
    <name evidence="2" type="ORF">BCR35DRAFT_327541</name>
</gene>
<feature type="region of interest" description="Disordered" evidence="1">
    <location>
        <begin position="200"/>
        <end position="226"/>
    </location>
</feature>
<dbReference type="AlphaFoldDB" id="A0A1Y2G777"/>
<organism evidence="2 3">
    <name type="scientific">Leucosporidium creatinivorum</name>
    <dbReference type="NCBI Taxonomy" id="106004"/>
    <lineage>
        <taxon>Eukaryota</taxon>
        <taxon>Fungi</taxon>
        <taxon>Dikarya</taxon>
        <taxon>Basidiomycota</taxon>
        <taxon>Pucciniomycotina</taxon>
        <taxon>Microbotryomycetes</taxon>
        <taxon>Leucosporidiales</taxon>
        <taxon>Leucosporidium</taxon>
    </lineage>
</organism>
<dbReference type="InParanoid" id="A0A1Y2G777"/>
<keyword evidence="3" id="KW-1185">Reference proteome</keyword>
<evidence type="ECO:0000313" key="2">
    <source>
        <dbReference type="EMBL" id="ORY92418.1"/>
    </source>
</evidence>
<sequence>MEQALQQGPYASKYLWDLIPADPFQQPYSKKQCKYILSMLDSFTKLWIREWSARFLNLPPHDPNSTVPEMVANLVNLKLGYWIREARDVPEGEVQELGKEIRAVWEGTPNVVPRQTAINERIRTVARRLTAAPSFGYPPASAQMHDCAVLYVGFKTGLLNLTKWQRLVLAVLSHRVTGLLNHHGVSAEVDQEPRLRSLGHRHLPSLTSRQQERSGVSEEGLRARWA</sequence>
<dbReference type="Proteomes" id="UP000193467">
    <property type="component" value="Unassembled WGS sequence"/>
</dbReference>
<protein>
    <submittedName>
        <fullName evidence="2">Uncharacterized protein</fullName>
    </submittedName>
</protein>
<comment type="caution">
    <text evidence="2">The sequence shown here is derived from an EMBL/GenBank/DDBJ whole genome shotgun (WGS) entry which is preliminary data.</text>
</comment>
<proteinExistence type="predicted"/>
<accession>A0A1Y2G777</accession>
<feature type="compositionally biased region" description="Basic and acidic residues" evidence="1">
    <location>
        <begin position="210"/>
        <end position="226"/>
    </location>
</feature>
<reference evidence="2 3" key="1">
    <citation type="submission" date="2016-07" db="EMBL/GenBank/DDBJ databases">
        <title>Pervasive Adenine N6-methylation of Active Genes in Fungi.</title>
        <authorList>
            <consortium name="DOE Joint Genome Institute"/>
            <person name="Mondo S.J."/>
            <person name="Dannebaum R.O."/>
            <person name="Kuo R.C."/>
            <person name="Labutti K."/>
            <person name="Haridas S."/>
            <person name="Kuo A."/>
            <person name="Salamov A."/>
            <person name="Ahrendt S.R."/>
            <person name="Lipzen A."/>
            <person name="Sullivan W."/>
            <person name="Andreopoulos W.B."/>
            <person name="Clum A."/>
            <person name="Lindquist E."/>
            <person name="Daum C."/>
            <person name="Ramamoorthy G.K."/>
            <person name="Gryganskyi A."/>
            <person name="Culley D."/>
            <person name="Magnuson J.K."/>
            <person name="James T.Y."/>
            <person name="O'Malley M.A."/>
            <person name="Stajich J.E."/>
            <person name="Spatafora J.W."/>
            <person name="Visel A."/>
            <person name="Grigoriev I.V."/>
        </authorList>
    </citation>
    <scope>NUCLEOTIDE SEQUENCE [LARGE SCALE GENOMIC DNA]</scope>
    <source>
        <strain evidence="2 3">62-1032</strain>
    </source>
</reference>